<feature type="compositionally biased region" description="Basic and acidic residues" evidence="1">
    <location>
        <begin position="166"/>
        <end position="175"/>
    </location>
</feature>
<dbReference type="EMBL" id="VOGC01000007">
    <property type="protein sequence ID" value="MQN01928.1"/>
    <property type="molecule type" value="Genomic_DNA"/>
</dbReference>
<feature type="compositionally biased region" description="Low complexity" evidence="1">
    <location>
        <begin position="45"/>
        <end position="54"/>
    </location>
</feature>
<feature type="region of interest" description="Disordered" evidence="1">
    <location>
        <begin position="476"/>
        <end position="503"/>
    </location>
</feature>
<feature type="compositionally biased region" description="Basic and acidic residues" evidence="1">
    <location>
        <begin position="55"/>
        <end position="67"/>
    </location>
</feature>
<feature type="region of interest" description="Disordered" evidence="1">
    <location>
        <begin position="1309"/>
        <end position="1347"/>
    </location>
</feature>
<proteinExistence type="predicted"/>
<feature type="compositionally biased region" description="Basic and acidic residues" evidence="1">
    <location>
        <begin position="477"/>
        <end position="498"/>
    </location>
</feature>
<reference evidence="4" key="1">
    <citation type="journal article" date="2020" name="Appl. Environ. Microbiol.">
        <title>Medium-Chain Fatty Acid Synthesis by 'Candidatus Weimeria bifida' gen. nov., sp. nov., and 'Candidatus Pseudoramibacter fermentans' sp. nov.</title>
        <authorList>
            <person name="Scarborough M.J."/>
            <person name="Myers K.S."/>
            <person name="Donohue T.J."/>
            <person name="Noguera D.R."/>
        </authorList>
    </citation>
    <scope>NUCLEOTIDE SEQUENCE</scope>
    <source>
        <strain evidence="4">LCO1.1</strain>
    </source>
</reference>
<dbReference type="Gene3D" id="2.60.40.10">
    <property type="entry name" value="Immunoglobulins"/>
    <property type="match status" value="2"/>
</dbReference>
<keyword evidence="2" id="KW-0732">Signal</keyword>
<accession>A0A6N7IZZ5</accession>
<dbReference type="InterPro" id="IPR036116">
    <property type="entry name" value="FN3_sf"/>
</dbReference>
<evidence type="ECO:0000313" key="4">
    <source>
        <dbReference type="EMBL" id="MQN01928.1"/>
    </source>
</evidence>
<feature type="domain" description="Fibronectin type-III" evidence="3">
    <location>
        <begin position="2649"/>
        <end position="2743"/>
    </location>
</feature>
<evidence type="ECO:0000313" key="5">
    <source>
        <dbReference type="Proteomes" id="UP000460257"/>
    </source>
</evidence>
<feature type="region of interest" description="Disordered" evidence="1">
    <location>
        <begin position="38"/>
        <end position="74"/>
    </location>
</feature>
<feature type="region of interest" description="Disordered" evidence="1">
    <location>
        <begin position="155"/>
        <end position="207"/>
    </location>
</feature>
<dbReference type="SMART" id="SM00060">
    <property type="entry name" value="FN3"/>
    <property type="match status" value="2"/>
</dbReference>
<comment type="caution">
    <text evidence="4">The sequence shown here is derived from an EMBL/GenBank/DDBJ whole genome shotgun (WGS) entry which is preliminary data.</text>
</comment>
<dbReference type="SUPFAM" id="SSF49265">
    <property type="entry name" value="Fibronectin type III"/>
    <property type="match status" value="1"/>
</dbReference>
<feature type="compositionally biased region" description="Low complexity" evidence="1">
    <location>
        <begin position="1316"/>
        <end position="1327"/>
    </location>
</feature>
<dbReference type="InterPro" id="IPR013783">
    <property type="entry name" value="Ig-like_fold"/>
</dbReference>
<feature type="signal peptide" evidence="2">
    <location>
        <begin position="1"/>
        <end position="26"/>
    </location>
</feature>
<feature type="chain" id="PRO_5038712853" description="Fibronectin type-III domain-containing protein" evidence="2">
    <location>
        <begin position="27"/>
        <end position="2832"/>
    </location>
</feature>
<organism evidence="4 5">
    <name type="scientific">Candidatus Weimeria bifida</name>
    <dbReference type="NCBI Taxonomy" id="2599074"/>
    <lineage>
        <taxon>Bacteria</taxon>
        <taxon>Bacillati</taxon>
        <taxon>Bacillota</taxon>
        <taxon>Clostridia</taxon>
        <taxon>Lachnospirales</taxon>
        <taxon>Lachnospiraceae</taxon>
        <taxon>Candidatus Weimeria</taxon>
    </lineage>
</organism>
<protein>
    <recommendedName>
        <fullName evidence="3">Fibronectin type-III domain-containing protein</fullName>
    </recommendedName>
</protein>
<dbReference type="InterPro" id="IPR003961">
    <property type="entry name" value="FN3_dom"/>
</dbReference>
<name>A0A6N7IZZ5_9FIRM</name>
<evidence type="ECO:0000259" key="3">
    <source>
        <dbReference type="PROSITE" id="PS50853"/>
    </source>
</evidence>
<keyword evidence="5" id="KW-1185">Reference proteome</keyword>
<gene>
    <name evidence="4" type="ORF">FRC54_08510</name>
</gene>
<sequence length="2832" mass="309967">METKRLLKRIAAVTMAALTVMTSSNIDVNLLTANAAEKVEQPAAQSTEQTTSENKTTDTDSKSDAATKRSFTTDESLQRAVADAGFTIDVKTDKVTSAVLKDGETQLTLGKDFTADAKRTGVKNVESKYNYIYTITINGTGEFEGTAKRENVEQISDTAPDGTEDNSAKKQETKKTTVSKKSAPVKKSSVRKNAPVLKAASTTETEDPNKVFQATVTSVTTDKYLRYDTGEGWVFYFNQRFVNYDPEGKKQVARFGDGTRLNNGVTVYYKDEKGEEPLNGGGDDYSIEYGENTEAGESSGTFTVTSNLVGGSYFSTRTDDIASKPYAKKITVSFRILNSILKGSSGEGLKLIYNGQEHNVERTSNGNGKAEGEFVYNGNKVRPEIKYRNGTSNSGEPIWATLSEANQKIKIEYTYDNKTGTALIQTSIPSEGETYEKVNIKYTISARSITDNYNTNISSTTGITIQLSDADLTYDGTSKEPKVTVTEKGESSDKDGTKTSHTLTEGTDYTVTYQNNTNAGTADVIVSAVENSNYTGSATVPFTIKPKKADSGDIITDESKKDKGKFYITGLDSKYTGSELKPVPTIKYYVQKKGDDYDVLTLEQGKDFEVTSWTNNTNIAGSDAQNPPTAHIRFKGNYTGEIDRTFSITKYDLSSAGTKVTVNSSSEKEVKNTGTGTGEVDFKDYTIDYSPIKSELPVIQIKDSNNRTLSCDKYNKKGDGDYSIDKEPTWAGSGTAQEWPSVGDWNLTITGKGNYSGYSGTITVKFHVSPLDLSKSVSSGKLKIVNQGFDSNGKAYVEFSYKNTVSEYGKTIPYETEENIKATKEVKTGDTTETVTNFTIDPDTNKGLKASKNITLTLHGKGNYTGNLAVDGFKNGLNLADAAMTKDENTLNNAQIRIREFDPFTGAELTPSSNGAIAMPYYGDDIIPQFIVQIKEENQEDGKTTTTWKRLDSEWFKSSDVSKQTNVGSTYVYRGTITLSAIESDQNTKVYGEKTVQFYVEQHSLSQTDSDGNVDKYKLSSDIKANASKIASKTNLDDIGNGLELTLEPENANKYIYIPEDSSKDAKVQTSDVFNEKKAGDALAYWRTPTISDNKLKYNTDFTVDFQRNADGRPINVGTIIATGRGNYAHDVIITLGQDDLSNDDFFIRYNATDYTDNPAVLPGIDFDGNEHWPSVQLWRKQVAGQQSPTQLEEGKDYRVAYINPNGEMTDAKGYLINNDGEYVDLNNNKINTYGYTAIDEYGNLLKDGKYIGSNGNAINDSDVTLNKKDGNLYKGDTKVDNAKLVKSIHGFRQAGSYTIQLIGTATGSADKDETATTTDTKSSDTAQTGTDTESKSGDTATKTDDSQSMYFGTRTVTYTIAASTTPLTATFTQNGIVNYNYSSDEKKNNTLKPDFAYEEEKEEVPDGAIRLNVWAQGVAQPLVRSTDGVTGDYTVRSDDNLTEPGQKMVYITGINKYAGQSITTSYNVVVNMSEIGRSDGMLKATPDLSKEEADEKTLYYDGGTTLKTGERQPFSQYVTIKTDGGNGNIVDDSNYTVSIDGQDDSITNLYSAGSHYIDYIGKGAYQGSYRRNINVVVTRANLLWTGDSTTKGNGTTSVTLPWKNDGYKLGQGALSLYKSVNGTVESVKLTDTDIITVDGKQSKQKNSDGTVSEDLLQKAWKEIGTHTVTIKGPLGSDDFTTLTFTILYDLSKVDINLGKEKSTPYNGTDVYFDSDNNKIDLSQIKVASGSQHLNYDTDYGIERKYTAGNDSKATDFKNAGTIEVSLTEKTGKSMYFDENTKPTASYTISRLMDGDKYFDISQKPITHLTYNGQRQEPKESDFDEKVSYSSAVFTDKLKYGTDYTVKYDSDSTNAGSKSVTITGIGNYGGSKTIKDAYEIDKADLSTIDAKNIHIPDQYFAGAENAITPKTLTIDGITGTLDFSTDYNISNPRNNNVLGTATININGTGDNFTGTASNVTFQIVKLDLSSETVKNNIEVSDTTYNKGASVGIDQHIKIFVPDGKGGDGRIQLQRGRDYTLTFISGTVSTSSDPTDAGTYDVQITAKDSSSYVKNQYTIKGFKVNALNIEDVADQFNVENAAWTGNPVTPKVTFNGSDLDSTYTVTYENNIDACAKTRAEMLQYNTSFDGNKIPQAVITGKGNFVGTIKRPFQIGMPFSDATITPTSNSKIIYNGNSQRREYTVSYTDASGNRQTVAAERYNVSYPTNTTDAGDKTVLFTANSGPLYGTKTVTYTIYPVTGSTWSIEFDTLTMDTTGQYTAQYNGAPVTPSVKAYRIIAGGTREEIPLKPSEITYKNNEAPGVATVSVSPTNYEGTKTLNFRILGLDISGDEFYAAFTDGVTRLKYTGSEIKPPVIVTYTGSQGTVTLTEDRDYSLTYENNINAGTADVKVNGIGNNIGTRTLTFDIYADFNDATSVFTIPKQMYTGKPITSLMRTTLQAGGNDLKLTDDYTLNIISTDSFKTSGTAIFTSQGKYYEGTRRVQFEIGTVDLNYTVQGVESSYVFDHTAHKPVPTVIDDYGNSYTVENVNYASTSDGGACIDAGTVQMEITISNNGHPVTIPYSYTIEQRNINTATMSQVADVDYTGTAQTPTVSISDGKNQLESSNSTNDGSADYAVTYTNNVKPGVAKVTVKGINNYNGESNLYFQIKVKTAPKFIVTAMPNGRIKVTWKKVSGASGYRVFYSKAKSSQKQKNLGSKTTSTYLTGLKRGVVYKIGIQSYVKNNGKKIYSKSTTKSIATSTSQPKIKTAKSTGKGKIKITWSKVKNATGYMVYRRNQGSKKWKKVKTTKSTSFTNTKLKRGRKYYYKVVSYKQYDKTKRSYSKYSKTRTVKSK</sequence>
<evidence type="ECO:0000256" key="1">
    <source>
        <dbReference type="SAM" id="MobiDB-lite"/>
    </source>
</evidence>
<feature type="compositionally biased region" description="Polar residues" evidence="1">
    <location>
        <begin position="2593"/>
        <end position="2610"/>
    </location>
</feature>
<feature type="region of interest" description="Disordered" evidence="1">
    <location>
        <begin position="2593"/>
        <end position="2612"/>
    </location>
</feature>
<evidence type="ECO:0000256" key="2">
    <source>
        <dbReference type="SAM" id="SignalP"/>
    </source>
</evidence>
<dbReference type="PROSITE" id="PS50853">
    <property type="entry name" value="FN3"/>
    <property type="match status" value="1"/>
</dbReference>
<dbReference type="Proteomes" id="UP000460257">
    <property type="component" value="Unassembled WGS sequence"/>
</dbReference>
<feature type="compositionally biased region" description="Basic and acidic residues" evidence="1">
    <location>
        <begin position="1333"/>
        <end position="1346"/>
    </location>
</feature>